<keyword evidence="6" id="KW-0966">Cell projection</keyword>
<dbReference type="PANTHER" id="PTHR36307:SF1">
    <property type="entry name" value="FLAGELLA BASAL BODY P-RING FORMATION PROTEIN FLGA"/>
    <property type="match status" value="1"/>
</dbReference>
<dbReference type="NCBIfam" id="TIGR03170">
    <property type="entry name" value="flgA_cterm"/>
    <property type="match status" value="1"/>
</dbReference>
<accession>A0ABX0JL76</accession>
<feature type="chain" id="PRO_5046678314" evidence="4">
    <location>
        <begin position="26"/>
        <end position="332"/>
    </location>
</feature>
<dbReference type="Proteomes" id="UP000635278">
    <property type="component" value="Unassembled WGS sequence"/>
</dbReference>
<evidence type="ECO:0000256" key="1">
    <source>
        <dbReference type="ARBA" id="ARBA00004418"/>
    </source>
</evidence>
<sequence>MILKARLILAAVALGLSVASLPSAAATLRRAAIVHRAQVRLSDLFADLAPGQDCDIGPAPAVGQSQIIEGPQLEAIATQFGVDWPDASETARMTLTRATRTITRDEIMPLITTELKKRGAADNVTIDVPNFSGPAIAEEQGITPELASLVYDASHGRFSAYFTIPADGGTSTSFRADGTVSTHVDAVTALHDLSPGQVINRADIDVESKDSRTLPAHVLTDPDAVIGQAARHAVSAGNPLTSEQIIHIDLVEKGAPVILDVSSTGLHLTATGIAVDSGALGERIHVLNPASHMIVVGQIVDRTRVEVLPGSTPMPADQHVLRVAGVRTQKNI</sequence>
<protein>
    <submittedName>
        <fullName evidence="6">Flagellar basal body P-ring formation protein FlgA</fullName>
    </submittedName>
</protein>
<comment type="caution">
    <text evidence="6">The sequence shown here is derived from an EMBL/GenBank/DDBJ whole genome shotgun (WGS) entry which is preliminary data.</text>
</comment>
<keyword evidence="6" id="KW-0969">Cilium</keyword>
<evidence type="ECO:0000256" key="2">
    <source>
        <dbReference type="ARBA" id="ARBA00022729"/>
    </source>
</evidence>
<organism evidence="6 7">
    <name type="scientific">Acetobacter musti</name>
    <dbReference type="NCBI Taxonomy" id="864732"/>
    <lineage>
        <taxon>Bacteria</taxon>
        <taxon>Pseudomonadati</taxon>
        <taxon>Pseudomonadota</taxon>
        <taxon>Alphaproteobacteria</taxon>
        <taxon>Acetobacterales</taxon>
        <taxon>Acetobacteraceae</taxon>
        <taxon>Acetobacter</taxon>
    </lineage>
</organism>
<evidence type="ECO:0000256" key="3">
    <source>
        <dbReference type="ARBA" id="ARBA00022764"/>
    </source>
</evidence>
<keyword evidence="2 4" id="KW-0732">Signal</keyword>
<comment type="subcellular location">
    <subcellularLocation>
        <location evidence="1">Periplasm</location>
    </subcellularLocation>
</comment>
<dbReference type="SMART" id="SM00858">
    <property type="entry name" value="SAF"/>
    <property type="match status" value="1"/>
</dbReference>
<dbReference type="InterPro" id="IPR013974">
    <property type="entry name" value="SAF"/>
</dbReference>
<feature type="domain" description="SAF" evidence="5">
    <location>
        <begin position="184"/>
        <end position="246"/>
    </location>
</feature>
<reference evidence="6 7" key="1">
    <citation type="journal article" date="2020" name="Int. J. Syst. Evol. Microbiol.">
        <title>Novel acetic acid bacteria from cider fermentations: Acetobacter conturbans sp. nov. and Acetobacter fallax sp. nov.</title>
        <authorList>
            <person name="Sombolestani A.S."/>
            <person name="Cleenwerck I."/>
            <person name="Cnockaert M."/>
            <person name="Borremans W."/>
            <person name="Wieme A.D."/>
            <person name="De Vuyst L."/>
            <person name="Vandamme P."/>
        </authorList>
    </citation>
    <scope>NUCLEOTIDE SEQUENCE [LARGE SCALE GENOMIC DNA]</scope>
    <source>
        <strain evidence="6 7">LMG 30640</strain>
    </source>
</reference>
<dbReference type="InterPro" id="IPR017585">
    <property type="entry name" value="SAF_FlgA"/>
</dbReference>
<evidence type="ECO:0000313" key="7">
    <source>
        <dbReference type="Proteomes" id="UP000635278"/>
    </source>
</evidence>
<dbReference type="RefSeq" id="WP_173582370.1">
    <property type="nucleotide sequence ID" value="NZ_WOTB01000004.1"/>
</dbReference>
<proteinExistence type="predicted"/>
<dbReference type="InterPro" id="IPR039246">
    <property type="entry name" value="Flagellar_FlgA"/>
</dbReference>
<keyword evidence="3" id="KW-0574">Periplasm</keyword>
<gene>
    <name evidence="6" type="primary">flgA</name>
    <name evidence="6" type="ORF">GOB93_04930</name>
</gene>
<name>A0ABX0JL76_9PROT</name>
<dbReference type="Gene3D" id="2.30.30.760">
    <property type="match status" value="1"/>
</dbReference>
<evidence type="ECO:0000313" key="6">
    <source>
        <dbReference type="EMBL" id="NHN83987.1"/>
    </source>
</evidence>
<evidence type="ECO:0000259" key="5">
    <source>
        <dbReference type="SMART" id="SM00858"/>
    </source>
</evidence>
<dbReference type="Pfam" id="PF13144">
    <property type="entry name" value="ChapFlgA"/>
    <property type="match status" value="1"/>
</dbReference>
<dbReference type="PANTHER" id="PTHR36307">
    <property type="entry name" value="FLAGELLA BASAL BODY P-RING FORMATION PROTEIN FLGA"/>
    <property type="match status" value="1"/>
</dbReference>
<keyword evidence="7" id="KW-1185">Reference proteome</keyword>
<feature type="signal peptide" evidence="4">
    <location>
        <begin position="1"/>
        <end position="25"/>
    </location>
</feature>
<dbReference type="EMBL" id="WOTB01000004">
    <property type="protein sequence ID" value="NHN83987.1"/>
    <property type="molecule type" value="Genomic_DNA"/>
</dbReference>
<dbReference type="Gene3D" id="3.90.1210.10">
    <property type="entry name" value="Antifreeze-like/N-acetylneuraminic acid synthase C-terminal domain"/>
    <property type="match status" value="1"/>
</dbReference>
<dbReference type="CDD" id="cd11614">
    <property type="entry name" value="SAF_CpaB_FlgA_like"/>
    <property type="match status" value="1"/>
</dbReference>
<keyword evidence="6" id="KW-0282">Flagellum</keyword>
<evidence type="ECO:0000256" key="4">
    <source>
        <dbReference type="SAM" id="SignalP"/>
    </source>
</evidence>